<comment type="similarity">
    <text evidence="1">Belongs to the TolB family.</text>
</comment>
<evidence type="ECO:0000313" key="3">
    <source>
        <dbReference type="EMBL" id="MFD2035187.1"/>
    </source>
</evidence>
<keyword evidence="4" id="KW-1185">Reference proteome</keyword>
<evidence type="ECO:0000313" key="4">
    <source>
        <dbReference type="Proteomes" id="UP001597361"/>
    </source>
</evidence>
<dbReference type="EMBL" id="JBHUHR010000027">
    <property type="protein sequence ID" value="MFD2035187.1"/>
    <property type="molecule type" value="Genomic_DNA"/>
</dbReference>
<reference evidence="4" key="1">
    <citation type="journal article" date="2019" name="Int. J. Syst. Evol. Microbiol.">
        <title>The Global Catalogue of Microorganisms (GCM) 10K type strain sequencing project: providing services to taxonomists for standard genome sequencing and annotation.</title>
        <authorList>
            <consortium name="The Broad Institute Genomics Platform"/>
            <consortium name="The Broad Institute Genome Sequencing Center for Infectious Disease"/>
            <person name="Wu L."/>
            <person name="Ma J."/>
        </authorList>
    </citation>
    <scope>NUCLEOTIDE SEQUENCE [LARGE SCALE GENOMIC DNA]</scope>
    <source>
        <strain evidence="4">CGMCC 1.15180</strain>
    </source>
</reference>
<sequence length="314" mass="35230">MGFSKTYSIYGKAKQIAWVVLLGIMFTACITDEEEGSSCIDGCPNFLLIDYEPSWSPDGEWIAYLHVDSQPSHTGIYRIKPDGSENTLLIPGAQNPSWSPDSKKLAYSLGAQIWVMELESGSTEQLTFEGRNFSPNWNPDGTILLFRQSICTNIPCGVWMMEIGKSPKFLVSYGTPSNFHPTQELFVYRRSWVESDGDVLGDSLFCYNVKESENVFVTTLSSSEFISNKYFRFEKSGDSFLFSSFAIETEASSIFVMTNGNTKPQLLKADAHTADWAPDGRRIVYTNSNADNGRLHILDMGSNQSQQLTYDNQF</sequence>
<dbReference type="Pfam" id="PF07676">
    <property type="entry name" value="PD40"/>
    <property type="match status" value="1"/>
</dbReference>
<evidence type="ECO:0000256" key="1">
    <source>
        <dbReference type="ARBA" id="ARBA00009820"/>
    </source>
</evidence>
<dbReference type="InterPro" id="IPR002469">
    <property type="entry name" value="Peptidase_S9B_N"/>
</dbReference>
<dbReference type="PANTHER" id="PTHR36842:SF1">
    <property type="entry name" value="PROTEIN TOLB"/>
    <property type="match status" value="1"/>
</dbReference>
<comment type="caution">
    <text evidence="3">The sequence shown here is derived from an EMBL/GenBank/DDBJ whole genome shotgun (WGS) entry which is preliminary data.</text>
</comment>
<dbReference type="Pfam" id="PF00930">
    <property type="entry name" value="DPPIV_N"/>
    <property type="match status" value="1"/>
</dbReference>
<organism evidence="3 4">
    <name type="scientific">Belliella marina</name>
    <dbReference type="NCBI Taxonomy" id="1644146"/>
    <lineage>
        <taxon>Bacteria</taxon>
        <taxon>Pseudomonadati</taxon>
        <taxon>Bacteroidota</taxon>
        <taxon>Cytophagia</taxon>
        <taxon>Cytophagales</taxon>
        <taxon>Cyclobacteriaceae</taxon>
        <taxon>Belliella</taxon>
    </lineage>
</organism>
<accession>A0ABW4VNS1</accession>
<dbReference type="InterPro" id="IPR011659">
    <property type="entry name" value="WD40"/>
</dbReference>
<gene>
    <name evidence="3" type="ORF">ACFSKL_10315</name>
</gene>
<dbReference type="Gene3D" id="2.120.10.30">
    <property type="entry name" value="TolB, C-terminal domain"/>
    <property type="match status" value="2"/>
</dbReference>
<protein>
    <submittedName>
        <fullName evidence="3">DPP IV N-terminal domain-containing protein</fullName>
    </submittedName>
</protein>
<dbReference type="SUPFAM" id="SSF82171">
    <property type="entry name" value="DPP6 N-terminal domain-like"/>
    <property type="match status" value="1"/>
</dbReference>
<dbReference type="Proteomes" id="UP001597361">
    <property type="component" value="Unassembled WGS sequence"/>
</dbReference>
<proteinExistence type="inferred from homology"/>
<dbReference type="InterPro" id="IPR011042">
    <property type="entry name" value="6-blade_b-propeller_TolB-like"/>
</dbReference>
<dbReference type="RefSeq" id="WP_376885969.1">
    <property type="nucleotide sequence ID" value="NZ_JBHUHR010000027.1"/>
</dbReference>
<feature type="domain" description="Dipeptidylpeptidase IV N-terminal" evidence="2">
    <location>
        <begin position="93"/>
        <end position="133"/>
    </location>
</feature>
<evidence type="ECO:0000259" key="2">
    <source>
        <dbReference type="Pfam" id="PF00930"/>
    </source>
</evidence>
<dbReference type="PANTHER" id="PTHR36842">
    <property type="entry name" value="PROTEIN TOLB HOMOLOG"/>
    <property type="match status" value="1"/>
</dbReference>
<name>A0ABW4VNS1_9BACT</name>
<dbReference type="PROSITE" id="PS51257">
    <property type="entry name" value="PROKAR_LIPOPROTEIN"/>
    <property type="match status" value="1"/>
</dbReference>